<protein>
    <recommendedName>
        <fullName evidence="4">Prepilin type IV endopeptidase peptidase domain-containing protein</fullName>
    </recommendedName>
</protein>
<feature type="transmembrane region" description="Helical" evidence="1">
    <location>
        <begin position="27"/>
        <end position="45"/>
    </location>
</feature>
<feature type="transmembrane region" description="Helical" evidence="1">
    <location>
        <begin position="52"/>
        <end position="74"/>
    </location>
</feature>
<accession>A0ABR7N450</accession>
<keyword evidence="1" id="KW-0812">Transmembrane</keyword>
<keyword evidence="1" id="KW-1133">Transmembrane helix</keyword>
<dbReference type="RefSeq" id="WP_118679357.1">
    <property type="nucleotide sequence ID" value="NZ_JACRSX010000021.1"/>
</dbReference>
<dbReference type="Proteomes" id="UP000606193">
    <property type="component" value="Unassembled WGS sequence"/>
</dbReference>
<gene>
    <name evidence="2" type="ORF">H8704_12355</name>
</gene>
<evidence type="ECO:0000313" key="2">
    <source>
        <dbReference type="EMBL" id="MBC8563402.1"/>
    </source>
</evidence>
<name>A0ABR7N450_9FIRM</name>
<sequence length="140" mass="15536">MNSVFHIGLLTMLGICAVMDCMYRRVWMPLTGIMLCYTVIAGLLTKGVLWQGLLFGMGVGVFFYVAAIVTGGQIGKADGILLGILVMAWPPWNGVLFIVYSFLYSFVAAVLLVAIWRKGRNTRMPMVPFMWLGYITVLCL</sequence>
<keyword evidence="1" id="KW-0472">Membrane</keyword>
<dbReference type="EMBL" id="JACRSX010000021">
    <property type="protein sequence ID" value="MBC8563402.1"/>
    <property type="molecule type" value="Genomic_DNA"/>
</dbReference>
<evidence type="ECO:0000313" key="3">
    <source>
        <dbReference type="Proteomes" id="UP000606193"/>
    </source>
</evidence>
<evidence type="ECO:0000256" key="1">
    <source>
        <dbReference type="SAM" id="Phobius"/>
    </source>
</evidence>
<dbReference type="Gene3D" id="1.20.120.1220">
    <property type="match status" value="1"/>
</dbReference>
<organism evidence="2 3">
    <name type="scientific">Jutongia huaianensis</name>
    <dbReference type="NCBI Taxonomy" id="2763668"/>
    <lineage>
        <taxon>Bacteria</taxon>
        <taxon>Bacillati</taxon>
        <taxon>Bacillota</taxon>
        <taxon>Clostridia</taxon>
        <taxon>Lachnospirales</taxon>
        <taxon>Lachnospiraceae</taxon>
        <taxon>Jutongia</taxon>
    </lineage>
</organism>
<feature type="transmembrane region" description="Helical" evidence="1">
    <location>
        <begin position="94"/>
        <end position="116"/>
    </location>
</feature>
<comment type="caution">
    <text evidence="2">The sequence shown here is derived from an EMBL/GenBank/DDBJ whole genome shotgun (WGS) entry which is preliminary data.</text>
</comment>
<proteinExistence type="predicted"/>
<reference evidence="2 3" key="1">
    <citation type="submission" date="2020-08" db="EMBL/GenBank/DDBJ databases">
        <title>Genome public.</title>
        <authorList>
            <person name="Liu C."/>
            <person name="Sun Q."/>
        </authorList>
    </citation>
    <scope>NUCLEOTIDE SEQUENCE [LARGE SCALE GENOMIC DNA]</scope>
    <source>
        <strain evidence="2 3">NSJ-37</strain>
    </source>
</reference>
<keyword evidence="3" id="KW-1185">Reference proteome</keyword>
<evidence type="ECO:0008006" key="4">
    <source>
        <dbReference type="Google" id="ProtNLM"/>
    </source>
</evidence>